<keyword evidence="7" id="KW-1185">Reference proteome</keyword>
<evidence type="ECO:0000259" key="5">
    <source>
        <dbReference type="Pfam" id="PF25455"/>
    </source>
</evidence>
<keyword evidence="3" id="KW-0496">Mitochondrion</keyword>
<reference evidence="6 7" key="1">
    <citation type="journal article" date="2024" name="G3 (Bethesda)">
        <title>Genome assembly of Hibiscus sabdariffa L. provides insights into metabolisms of medicinal natural products.</title>
        <authorList>
            <person name="Kim T."/>
        </authorList>
    </citation>
    <scope>NUCLEOTIDE SEQUENCE [LARGE SCALE GENOMIC DNA]</scope>
    <source>
        <strain evidence="6">TK-2024</strain>
        <tissue evidence="6">Old leaves</tissue>
    </source>
</reference>
<feature type="region of interest" description="Disordered" evidence="4">
    <location>
        <begin position="371"/>
        <end position="434"/>
    </location>
</feature>
<dbReference type="EMBL" id="JBBPBN010000566">
    <property type="protein sequence ID" value="KAK8484476.1"/>
    <property type="molecule type" value="Genomic_DNA"/>
</dbReference>
<proteinExistence type="predicted"/>
<comment type="caution">
    <text evidence="6">The sequence shown here is derived from an EMBL/GenBank/DDBJ whole genome shotgun (WGS) entry which is preliminary data.</text>
</comment>
<accession>A0ABR1ZVV5</accession>
<keyword evidence="2" id="KW-0809">Transit peptide</keyword>
<dbReference type="Gene3D" id="3.30.1360.120">
    <property type="entry name" value="Probable tRNA modification gtpase trme, domain 1"/>
    <property type="match status" value="1"/>
</dbReference>
<organism evidence="6 7">
    <name type="scientific">Hibiscus sabdariffa</name>
    <name type="common">roselle</name>
    <dbReference type="NCBI Taxonomy" id="183260"/>
    <lineage>
        <taxon>Eukaryota</taxon>
        <taxon>Viridiplantae</taxon>
        <taxon>Streptophyta</taxon>
        <taxon>Embryophyta</taxon>
        <taxon>Tracheophyta</taxon>
        <taxon>Spermatophyta</taxon>
        <taxon>Magnoliopsida</taxon>
        <taxon>eudicotyledons</taxon>
        <taxon>Gunneridae</taxon>
        <taxon>Pentapetalae</taxon>
        <taxon>rosids</taxon>
        <taxon>malvids</taxon>
        <taxon>Malvales</taxon>
        <taxon>Malvaceae</taxon>
        <taxon>Malvoideae</taxon>
        <taxon>Hibiscus</taxon>
    </lineage>
</organism>
<dbReference type="PANTHER" id="PTHR22602:SF0">
    <property type="entry name" value="TRANSFERASE CAF17, MITOCHONDRIAL-RELATED"/>
    <property type="match status" value="1"/>
</dbReference>
<dbReference type="InterPro" id="IPR045179">
    <property type="entry name" value="YgfZ/GcvT"/>
</dbReference>
<dbReference type="InterPro" id="IPR027266">
    <property type="entry name" value="TrmE/GcvT-like"/>
</dbReference>
<dbReference type="NCBIfam" id="TIGR03317">
    <property type="entry name" value="ygfZ_signature"/>
    <property type="match status" value="1"/>
</dbReference>
<dbReference type="SUPFAM" id="SSF103025">
    <property type="entry name" value="Folate-binding domain"/>
    <property type="match status" value="1"/>
</dbReference>
<sequence length="434" mass="47944">MHRFRPSLLFHHRCLHNLQNAGPLCSQLKSRSVIRFSGPDTIKFLQGLLSNDVRRFGEPPREGNSPIPTPNVASVVVPPMYAAVLTPQGRFLYDLFLYRPPRPEEKLDRTGSGPGSGSGESVEILADVDRSILDELLATLKKYRLRSKVDIENVAEDFLCWQRYGGNLPGKTPAVDEPEAASVGWGSGVDGSSKSASHGSDVGCQWFKDPRLECLGFRGIFPSGTTPPLVESDKETDEENYLMWRLEKGVAEGSTEIPKGDAIPLEYNFAGLNAISFDKGCYVGQELIARTHHRGVIRKRLLPLTFLDNNGKEVEGKVSPGSEVINTVSSKKLGSVTTALGFRGMGVLRLDDAFEDTLAIHGQEDIKHKPDMNLTFGDGRKPLSTSQELVKTPSSRSRYVDRFPLEAKSSMRKRSPLPLEEQKPLSQPDKVFMP</sequence>
<dbReference type="Proteomes" id="UP001396334">
    <property type="component" value="Unassembled WGS sequence"/>
</dbReference>
<gene>
    <name evidence="6" type="ORF">V6N11_012038</name>
</gene>
<evidence type="ECO:0000256" key="3">
    <source>
        <dbReference type="ARBA" id="ARBA00023128"/>
    </source>
</evidence>
<dbReference type="InterPro" id="IPR057460">
    <property type="entry name" value="CAF17_C"/>
</dbReference>
<evidence type="ECO:0000313" key="7">
    <source>
        <dbReference type="Proteomes" id="UP001396334"/>
    </source>
</evidence>
<protein>
    <recommendedName>
        <fullName evidence="5">CAF17 C-terminal domain-containing protein</fullName>
    </recommendedName>
</protein>
<dbReference type="Pfam" id="PF25455">
    <property type="entry name" value="Beta-barrel_CAF17_C"/>
    <property type="match status" value="1"/>
</dbReference>
<feature type="compositionally biased region" description="Polar residues" evidence="4">
    <location>
        <begin position="383"/>
        <end position="397"/>
    </location>
</feature>
<comment type="subcellular location">
    <subcellularLocation>
        <location evidence="1">Mitochondrion</location>
    </subcellularLocation>
</comment>
<name>A0ABR1ZVV5_9ROSI</name>
<dbReference type="PANTHER" id="PTHR22602">
    <property type="entry name" value="TRANSFERASE CAF17, MITOCHONDRIAL-RELATED"/>
    <property type="match status" value="1"/>
</dbReference>
<evidence type="ECO:0000256" key="4">
    <source>
        <dbReference type="SAM" id="MobiDB-lite"/>
    </source>
</evidence>
<feature type="domain" description="CAF17 C-terminal" evidence="5">
    <location>
        <begin position="298"/>
        <end position="363"/>
    </location>
</feature>
<evidence type="ECO:0000256" key="2">
    <source>
        <dbReference type="ARBA" id="ARBA00022946"/>
    </source>
</evidence>
<evidence type="ECO:0000256" key="1">
    <source>
        <dbReference type="ARBA" id="ARBA00004173"/>
    </source>
</evidence>
<dbReference type="InterPro" id="IPR017703">
    <property type="entry name" value="YgfZ/GCV_T_CS"/>
</dbReference>
<evidence type="ECO:0000313" key="6">
    <source>
        <dbReference type="EMBL" id="KAK8484476.1"/>
    </source>
</evidence>